<evidence type="ECO:0000256" key="6">
    <source>
        <dbReference type="SAM" id="Phobius"/>
    </source>
</evidence>
<accession>A0A2S0MU78</accession>
<dbReference type="Pfam" id="PF03631">
    <property type="entry name" value="Virul_fac_BrkB"/>
    <property type="match status" value="1"/>
</dbReference>
<evidence type="ECO:0000256" key="3">
    <source>
        <dbReference type="ARBA" id="ARBA00022692"/>
    </source>
</evidence>
<dbReference type="KEGG" id="thas:C6Y53_18180"/>
<keyword evidence="5 6" id="KW-0472">Membrane</keyword>
<dbReference type="InterPro" id="IPR017039">
    <property type="entry name" value="Virul_fac_BrkB"/>
</dbReference>
<keyword evidence="4 6" id="KW-1133">Transmembrane helix</keyword>
<feature type="transmembrane region" description="Helical" evidence="6">
    <location>
        <begin position="96"/>
        <end position="116"/>
    </location>
</feature>
<evidence type="ECO:0000256" key="1">
    <source>
        <dbReference type="ARBA" id="ARBA00004651"/>
    </source>
</evidence>
<feature type="transmembrane region" description="Helical" evidence="6">
    <location>
        <begin position="35"/>
        <end position="57"/>
    </location>
</feature>
<proteinExistence type="predicted"/>
<feature type="transmembrane region" description="Helical" evidence="6">
    <location>
        <begin position="184"/>
        <end position="204"/>
    </location>
</feature>
<protein>
    <submittedName>
        <fullName evidence="7">YihY/virulence factor BrkB family protein</fullName>
    </submittedName>
</protein>
<dbReference type="NCBIfam" id="TIGR00765">
    <property type="entry name" value="yihY_not_rbn"/>
    <property type="match status" value="1"/>
</dbReference>
<dbReference type="AlphaFoldDB" id="A0A2S0MU78"/>
<keyword evidence="2" id="KW-1003">Cell membrane</keyword>
<comment type="subcellular location">
    <subcellularLocation>
        <location evidence="1">Cell membrane</location>
        <topology evidence="1">Multi-pass membrane protein</topology>
    </subcellularLocation>
</comment>
<dbReference type="EMBL" id="CP027665">
    <property type="protein sequence ID" value="AVO39428.1"/>
    <property type="molecule type" value="Genomic_DNA"/>
</dbReference>
<gene>
    <name evidence="7" type="ORF">C6Y53_18180</name>
</gene>
<dbReference type="Proteomes" id="UP000237655">
    <property type="component" value="Chromosome"/>
</dbReference>
<feature type="transmembrane region" description="Helical" evidence="6">
    <location>
        <begin position="243"/>
        <end position="269"/>
    </location>
</feature>
<keyword evidence="8" id="KW-1185">Reference proteome</keyword>
<dbReference type="PANTHER" id="PTHR30213:SF0">
    <property type="entry name" value="UPF0761 MEMBRANE PROTEIN YIHY"/>
    <property type="match status" value="1"/>
</dbReference>
<evidence type="ECO:0000313" key="8">
    <source>
        <dbReference type="Proteomes" id="UP000237655"/>
    </source>
</evidence>
<feature type="transmembrane region" description="Helical" evidence="6">
    <location>
        <begin position="216"/>
        <end position="237"/>
    </location>
</feature>
<feature type="transmembrane region" description="Helical" evidence="6">
    <location>
        <begin position="137"/>
        <end position="164"/>
    </location>
</feature>
<dbReference type="GO" id="GO:0005886">
    <property type="term" value="C:plasma membrane"/>
    <property type="evidence" value="ECO:0007669"/>
    <property type="project" value="UniProtKB-SubCell"/>
</dbReference>
<dbReference type="PIRSF" id="PIRSF035875">
    <property type="entry name" value="RNase_BN"/>
    <property type="match status" value="1"/>
</dbReference>
<evidence type="ECO:0000313" key="7">
    <source>
        <dbReference type="EMBL" id="AVO39428.1"/>
    </source>
</evidence>
<keyword evidence="3 6" id="KW-0812">Transmembrane</keyword>
<organism evidence="7 8">
    <name type="scientific">Pukyongiella litopenaei</name>
    <dbReference type="NCBI Taxonomy" id="2605946"/>
    <lineage>
        <taxon>Bacteria</taxon>
        <taxon>Pseudomonadati</taxon>
        <taxon>Pseudomonadota</taxon>
        <taxon>Alphaproteobacteria</taxon>
        <taxon>Rhodobacterales</taxon>
        <taxon>Paracoccaceae</taxon>
        <taxon>Pukyongiella</taxon>
    </lineage>
</organism>
<dbReference type="PANTHER" id="PTHR30213">
    <property type="entry name" value="INNER MEMBRANE PROTEIN YHJD"/>
    <property type="match status" value="1"/>
</dbReference>
<sequence length="286" mass="30647">MTGQGTSALNLFAAALWDAVRRFNDKGGWIMSSHVAMSIMLALFPFILFVVALAGFLSQDLDLNEMTELIFGAWPAEIAGPIENELNRVLASPKSGLITVGGLLTLYFASNGVDAVRVAMSHAYRDTDPRPFWKTRLLCLGFVIAGGALLVALLTVGLALPLYVHFVLDAVPDGIAGWFTDARLNRVLTLLIALIGVGACHVVLPGTVHRLSQIWPGVLLTVLLWALAAQALAIYMTRFANYAATYAGLAGMIAALIFLYLMAAILIFGSEFNGALIKRRGARGGK</sequence>
<reference evidence="8" key="1">
    <citation type="submission" date="2018-03" db="EMBL/GenBank/DDBJ databases">
        <title>Genomic analysis of the strain SH-1 isolated from shrimp intestine.</title>
        <authorList>
            <person name="Kim Y.-S."/>
            <person name="Kim S.-E."/>
            <person name="Kim K.-H."/>
        </authorList>
    </citation>
    <scope>NUCLEOTIDE SEQUENCE [LARGE SCALE GENOMIC DNA]</scope>
    <source>
        <strain evidence="8">SH-1</strain>
    </source>
</reference>
<evidence type="ECO:0000256" key="5">
    <source>
        <dbReference type="ARBA" id="ARBA00023136"/>
    </source>
</evidence>
<name>A0A2S0MU78_9RHOB</name>
<evidence type="ECO:0000256" key="2">
    <source>
        <dbReference type="ARBA" id="ARBA00022475"/>
    </source>
</evidence>
<evidence type="ECO:0000256" key="4">
    <source>
        <dbReference type="ARBA" id="ARBA00022989"/>
    </source>
</evidence>